<comment type="subcellular location">
    <subcellularLocation>
        <location evidence="1">Cell outer membrane</location>
    </subcellularLocation>
</comment>
<keyword evidence="5" id="KW-0812">Transmembrane</keyword>
<keyword evidence="4" id="KW-1134">Transmembrane beta strand</keyword>
<keyword evidence="10" id="KW-1185">Reference proteome</keyword>
<name>A0A5D0RHM7_9RHOB</name>
<dbReference type="InterPro" id="IPR051906">
    <property type="entry name" value="TolC-like"/>
</dbReference>
<evidence type="ECO:0000256" key="4">
    <source>
        <dbReference type="ARBA" id="ARBA00022452"/>
    </source>
</evidence>
<organism evidence="9 10">
    <name type="scientific">Maritimibacter fusiformis</name>
    <dbReference type="NCBI Taxonomy" id="2603819"/>
    <lineage>
        <taxon>Bacteria</taxon>
        <taxon>Pseudomonadati</taxon>
        <taxon>Pseudomonadota</taxon>
        <taxon>Alphaproteobacteria</taxon>
        <taxon>Rhodobacterales</taxon>
        <taxon>Roseobacteraceae</taxon>
        <taxon>Maritimibacter</taxon>
    </lineage>
</organism>
<dbReference type="Proteomes" id="UP000322080">
    <property type="component" value="Unassembled WGS sequence"/>
</dbReference>
<proteinExistence type="inferred from homology"/>
<dbReference type="GO" id="GO:1990281">
    <property type="term" value="C:efflux pump complex"/>
    <property type="evidence" value="ECO:0007669"/>
    <property type="project" value="TreeGrafter"/>
</dbReference>
<dbReference type="RefSeq" id="WP_148378105.1">
    <property type="nucleotide sequence ID" value="NZ_VSIY01000009.1"/>
</dbReference>
<comment type="caution">
    <text evidence="9">The sequence shown here is derived from an EMBL/GenBank/DDBJ whole genome shotgun (WGS) entry which is preliminary data.</text>
</comment>
<evidence type="ECO:0000313" key="9">
    <source>
        <dbReference type="EMBL" id="TYB81042.1"/>
    </source>
</evidence>
<keyword evidence="7" id="KW-0998">Cell outer membrane</keyword>
<gene>
    <name evidence="9" type="ORF">FVF75_11400</name>
</gene>
<keyword evidence="8" id="KW-0732">Signal</keyword>
<evidence type="ECO:0000256" key="3">
    <source>
        <dbReference type="ARBA" id="ARBA00022448"/>
    </source>
</evidence>
<dbReference type="Pfam" id="PF02321">
    <property type="entry name" value="OEP"/>
    <property type="match status" value="2"/>
</dbReference>
<evidence type="ECO:0000313" key="10">
    <source>
        <dbReference type="Proteomes" id="UP000322080"/>
    </source>
</evidence>
<evidence type="ECO:0000256" key="2">
    <source>
        <dbReference type="ARBA" id="ARBA00007613"/>
    </source>
</evidence>
<keyword evidence="3" id="KW-0813">Transport</keyword>
<dbReference type="GO" id="GO:0009279">
    <property type="term" value="C:cell outer membrane"/>
    <property type="evidence" value="ECO:0007669"/>
    <property type="project" value="UniProtKB-SubCell"/>
</dbReference>
<protein>
    <submittedName>
        <fullName evidence="9">TolC family outer membrane protein</fullName>
    </submittedName>
</protein>
<accession>A0A5D0RHM7</accession>
<evidence type="ECO:0000256" key="6">
    <source>
        <dbReference type="ARBA" id="ARBA00023136"/>
    </source>
</evidence>
<dbReference type="PANTHER" id="PTHR30026">
    <property type="entry name" value="OUTER MEMBRANE PROTEIN TOLC"/>
    <property type="match status" value="1"/>
</dbReference>
<dbReference type="NCBIfam" id="TIGR01844">
    <property type="entry name" value="type_I_sec_TolC"/>
    <property type="match status" value="1"/>
</dbReference>
<dbReference type="InterPro" id="IPR003423">
    <property type="entry name" value="OMP_efflux"/>
</dbReference>
<comment type="similarity">
    <text evidence="2">Belongs to the outer membrane factor (OMF) (TC 1.B.17) family.</text>
</comment>
<evidence type="ECO:0000256" key="1">
    <source>
        <dbReference type="ARBA" id="ARBA00004442"/>
    </source>
</evidence>
<dbReference type="Gene3D" id="1.20.1600.10">
    <property type="entry name" value="Outer membrane efflux proteins (OEP)"/>
    <property type="match status" value="1"/>
</dbReference>
<feature type="chain" id="PRO_5022689436" evidence="8">
    <location>
        <begin position="27"/>
        <end position="467"/>
    </location>
</feature>
<evidence type="ECO:0000256" key="8">
    <source>
        <dbReference type="SAM" id="SignalP"/>
    </source>
</evidence>
<dbReference type="GO" id="GO:0015288">
    <property type="term" value="F:porin activity"/>
    <property type="evidence" value="ECO:0007669"/>
    <property type="project" value="TreeGrafter"/>
</dbReference>
<dbReference type="PANTHER" id="PTHR30026:SF22">
    <property type="entry name" value="OUTER MEMBRANE EFFLUX PROTEIN"/>
    <property type="match status" value="1"/>
</dbReference>
<dbReference type="SUPFAM" id="SSF56954">
    <property type="entry name" value="Outer membrane efflux proteins (OEP)"/>
    <property type="match status" value="1"/>
</dbReference>
<reference evidence="9 10" key="1">
    <citation type="submission" date="2019-08" db="EMBL/GenBank/DDBJ databases">
        <title>Identification of a novel species of the genus Boseongicola.</title>
        <authorList>
            <person name="Zhang X.-Q."/>
        </authorList>
    </citation>
    <scope>NUCLEOTIDE SEQUENCE [LARGE SCALE GENOMIC DNA]</scope>
    <source>
        <strain evidence="9 10">HY14</strain>
    </source>
</reference>
<dbReference type="GO" id="GO:0015562">
    <property type="term" value="F:efflux transmembrane transporter activity"/>
    <property type="evidence" value="ECO:0007669"/>
    <property type="project" value="InterPro"/>
</dbReference>
<sequence length="467" mass="49633">MQVKKLRFAAIALASALIVTPVTSLAESLSDALVSAYRTSGLLDQQRALLRVKDEDVAVAVAGLRPVINYALNAGWTATEIGGTVTTVTNASATLSASFTIYDFGRTDKRIELARENVMMTRDMLMGVEQQVLMRAVSAFLSVRSAHETALLQENNVRLITEELRAARDRFDVGEITMTDVSLAEARLAAAKSAEAAARGQLMVAREEYKAAIGHYPNGLQVPPRVPMTAKTLDEAKALARARHPDVLSAKRAVTVAELAVAISKTSMLPTVSADAGLTRSLSSAGPPTPSDSSRATVGVSITGPIYQGGKLSALYRQSMAQAEAAKAGLHIAVQGVEQAVANAWAQLAIAQASIEATDRQIRASRVALRGAREELALGARTTLEVLNFEQDLLDAQAARISAESDQYRAVYTLLSSMGLLTAEHLGLGIATYDPEAYYNAVQGAPVHLVSPQGERLDAVLEALGRK</sequence>
<dbReference type="AlphaFoldDB" id="A0A5D0RHM7"/>
<dbReference type="InterPro" id="IPR010130">
    <property type="entry name" value="T1SS_OMP_TolC"/>
</dbReference>
<evidence type="ECO:0000256" key="7">
    <source>
        <dbReference type="ARBA" id="ARBA00023237"/>
    </source>
</evidence>
<evidence type="ECO:0000256" key="5">
    <source>
        <dbReference type="ARBA" id="ARBA00022692"/>
    </source>
</evidence>
<dbReference type="EMBL" id="VSIY01000009">
    <property type="protein sequence ID" value="TYB81042.1"/>
    <property type="molecule type" value="Genomic_DNA"/>
</dbReference>
<keyword evidence="6" id="KW-0472">Membrane</keyword>
<feature type="signal peptide" evidence="8">
    <location>
        <begin position="1"/>
        <end position="26"/>
    </location>
</feature>